<dbReference type="AlphaFoldDB" id="A0A8C2WKN7"/>
<proteinExistence type="predicted"/>
<dbReference type="Proteomes" id="UP000694565">
    <property type="component" value="Unplaced"/>
</dbReference>
<name>A0A8C2WKN7_CYCLU</name>
<sequence>ISMLMPCLSGYQKTPRSTAQDCNYSIRTSSLKLHISGCSFECYRELQVTSCCPGFWGPDCTGMGQVHLMESCRMHTVLQEPGLPSSQKC</sequence>
<organism evidence="1 2">
    <name type="scientific">Cyclopterus lumpus</name>
    <name type="common">Lumpsucker</name>
    <dbReference type="NCBI Taxonomy" id="8103"/>
    <lineage>
        <taxon>Eukaryota</taxon>
        <taxon>Metazoa</taxon>
        <taxon>Chordata</taxon>
        <taxon>Craniata</taxon>
        <taxon>Vertebrata</taxon>
        <taxon>Euteleostomi</taxon>
        <taxon>Actinopterygii</taxon>
        <taxon>Neopterygii</taxon>
        <taxon>Teleostei</taxon>
        <taxon>Neoteleostei</taxon>
        <taxon>Acanthomorphata</taxon>
        <taxon>Eupercaria</taxon>
        <taxon>Perciformes</taxon>
        <taxon>Cottioidei</taxon>
        <taxon>Cottales</taxon>
        <taxon>Cyclopteridae</taxon>
        <taxon>Cyclopterus</taxon>
    </lineage>
</organism>
<reference evidence="1" key="2">
    <citation type="submission" date="2025-09" db="UniProtKB">
        <authorList>
            <consortium name="Ensembl"/>
        </authorList>
    </citation>
    <scope>IDENTIFICATION</scope>
</reference>
<keyword evidence="2" id="KW-1185">Reference proteome</keyword>
<accession>A0A8C2WKN7</accession>
<protein>
    <submittedName>
        <fullName evidence="1">Uncharacterized protein</fullName>
    </submittedName>
</protein>
<evidence type="ECO:0000313" key="2">
    <source>
        <dbReference type="Proteomes" id="UP000694565"/>
    </source>
</evidence>
<evidence type="ECO:0000313" key="1">
    <source>
        <dbReference type="Ensembl" id="ENSCLMP00005005726.1"/>
    </source>
</evidence>
<dbReference type="Ensembl" id="ENSCLMT00005006160.1">
    <property type="protein sequence ID" value="ENSCLMP00005005726.1"/>
    <property type="gene ID" value="ENSCLMG00005003195.1"/>
</dbReference>
<reference evidence="1" key="1">
    <citation type="submission" date="2025-08" db="UniProtKB">
        <authorList>
            <consortium name="Ensembl"/>
        </authorList>
    </citation>
    <scope>IDENTIFICATION</scope>
</reference>